<reference evidence="7" key="1">
    <citation type="journal article" date="2019" name="Int. J. Syst. Evol. Microbiol.">
        <title>The Global Catalogue of Microorganisms (GCM) 10K type strain sequencing project: providing services to taxonomists for standard genome sequencing and annotation.</title>
        <authorList>
            <consortium name="The Broad Institute Genomics Platform"/>
            <consortium name="The Broad Institute Genome Sequencing Center for Infectious Disease"/>
            <person name="Wu L."/>
            <person name="Ma J."/>
        </authorList>
    </citation>
    <scope>NUCLEOTIDE SEQUENCE [LARGE SCALE GENOMIC DNA]</scope>
    <source>
        <strain evidence="7">JCM 11650</strain>
    </source>
</reference>
<dbReference type="PANTHER" id="PTHR30055">
    <property type="entry name" value="HTH-TYPE TRANSCRIPTIONAL REGULATOR RUTR"/>
    <property type="match status" value="1"/>
</dbReference>
<name>A0ABW4PT13_9MICO</name>
<dbReference type="PROSITE" id="PS01081">
    <property type="entry name" value="HTH_TETR_1"/>
    <property type="match status" value="1"/>
</dbReference>
<evidence type="ECO:0000313" key="6">
    <source>
        <dbReference type="EMBL" id="MFD1833921.1"/>
    </source>
</evidence>
<evidence type="ECO:0000259" key="5">
    <source>
        <dbReference type="PROSITE" id="PS50977"/>
    </source>
</evidence>
<dbReference type="SUPFAM" id="SSF46689">
    <property type="entry name" value="Homeodomain-like"/>
    <property type="match status" value="1"/>
</dbReference>
<gene>
    <name evidence="6" type="ORF">ACFSDA_02430</name>
</gene>
<protein>
    <submittedName>
        <fullName evidence="6">TetR/AcrR family transcriptional regulator</fullName>
    </submittedName>
</protein>
<evidence type="ECO:0000256" key="1">
    <source>
        <dbReference type="ARBA" id="ARBA00023015"/>
    </source>
</evidence>
<organism evidence="6 7">
    <name type="scientific">Brachybacterium rhamnosum</name>
    <dbReference type="NCBI Taxonomy" id="173361"/>
    <lineage>
        <taxon>Bacteria</taxon>
        <taxon>Bacillati</taxon>
        <taxon>Actinomycetota</taxon>
        <taxon>Actinomycetes</taxon>
        <taxon>Micrococcales</taxon>
        <taxon>Dermabacteraceae</taxon>
        <taxon>Brachybacterium</taxon>
    </lineage>
</organism>
<dbReference type="InterPro" id="IPR050109">
    <property type="entry name" value="HTH-type_TetR-like_transc_reg"/>
</dbReference>
<dbReference type="Pfam" id="PF00440">
    <property type="entry name" value="TetR_N"/>
    <property type="match status" value="1"/>
</dbReference>
<keyword evidence="3" id="KW-0804">Transcription</keyword>
<evidence type="ECO:0000313" key="7">
    <source>
        <dbReference type="Proteomes" id="UP001597280"/>
    </source>
</evidence>
<proteinExistence type="predicted"/>
<dbReference type="InterPro" id="IPR009057">
    <property type="entry name" value="Homeodomain-like_sf"/>
</dbReference>
<accession>A0ABW4PT13</accession>
<feature type="DNA-binding region" description="H-T-H motif" evidence="4">
    <location>
        <begin position="51"/>
        <end position="70"/>
    </location>
</feature>
<comment type="caution">
    <text evidence="6">The sequence shown here is derived from an EMBL/GenBank/DDBJ whole genome shotgun (WGS) entry which is preliminary data.</text>
</comment>
<dbReference type="Gene3D" id="1.10.357.10">
    <property type="entry name" value="Tetracycline Repressor, domain 2"/>
    <property type="match status" value="1"/>
</dbReference>
<keyword evidence="7" id="KW-1185">Reference proteome</keyword>
<keyword evidence="2 4" id="KW-0238">DNA-binding</keyword>
<evidence type="ECO:0000256" key="4">
    <source>
        <dbReference type="PROSITE-ProRule" id="PRU00335"/>
    </source>
</evidence>
<dbReference type="PANTHER" id="PTHR30055:SF234">
    <property type="entry name" value="HTH-TYPE TRANSCRIPTIONAL REGULATOR BETI"/>
    <property type="match status" value="1"/>
</dbReference>
<evidence type="ECO:0000256" key="2">
    <source>
        <dbReference type="ARBA" id="ARBA00023125"/>
    </source>
</evidence>
<dbReference type="PROSITE" id="PS50977">
    <property type="entry name" value="HTH_TETR_2"/>
    <property type="match status" value="1"/>
</dbReference>
<sequence length="211" mass="23174">MTDTRTPTDTSTAAPACEELGLREQKKRQTRLAMHRAALELVAEHGLSAVTAQMIAQRAGVSTRTFFNHWSTKESAILGVVGDEGPRAVASLREKLVVMTVRQALHAVMRDGIANVPVDPELRDLKKRVMAKEPSLQSMSTGNLQAMQAELVDVLTESLDGEHARDHAEIMVQVGFALTRSAFSIAMRRGIDPVRAFDQVVAVYLRDDIDL</sequence>
<dbReference type="Proteomes" id="UP001597280">
    <property type="component" value="Unassembled WGS sequence"/>
</dbReference>
<dbReference type="EMBL" id="JBHUFL010000001">
    <property type="protein sequence ID" value="MFD1833921.1"/>
    <property type="molecule type" value="Genomic_DNA"/>
</dbReference>
<feature type="domain" description="HTH tetR-type" evidence="5">
    <location>
        <begin position="28"/>
        <end position="88"/>
    </location>
</feature>
<dbReference type="PRINTS" id="PR00455">
    <property type="entry name" value="HTHTETR"/>
</dbReference>
<dbReference type="InterPro" id="IPR023772">
    <property type="entry name" value="DNA-bd_HTH_TetR-type_CS"/>
</dbReference>
<keyword evidence="1" id="KW-0805">Transcription regulation</keyword>
<dbReference type="InterPro" id="IPR001647">
    <property type="entry name" value="HTH_TetR"/>
</dbReference>
<dbReference type="RefSeq" id="WP_240811150.1">
    <property type="nucleotide sequence ID" value="NZ_BAAAIS010000005.1"/>
</dbReference>
<evidence type="ECO:0000256" key="3">
    <source>
        <dbReference type="ARBA" id="ARBA00023163"/>
    </source>
</evidence>